<feature type="transmembrane region" description="Helical" evidence="6">
    <location>
        <begin position="39"/>
        <end position="57"/>
    </location>
</feature>
<dbReference type="InterPro" id="IPR036259">
    <property type="entry name" value="MFS_trans_sf"/>
</dbReference>
<dbReference type="GO" id="GO:0022857">
    <property type="term" value="F:transmembrane transporter activity"/>
    <property type="evidence" value="ECO:0007669"/>
    <property type="project" value="InterPro"/>
</dbReference>
<dbReference type="Proteomes" id="UP000480548">
    <property type="component" value="Unassembled WGS sequence"/>
</dbReference>
<evidence type="ECO:0000313" key="8">
    <source>
        <dbReference type="EMBL" id="KAF3144685.1"/>
    </source>
</evidence>
<gene>
    <name evidence="8" type="ORF">TWF703_008671</name>
</gene>
<dbReference type="Gene3D" id="1.20.1250.20">
    <property type="entry name" value="MFS general substrate transporter like domains"/>
    <property type="match status" value="1"/>
</dbReference>
<dbReference type="InterPro" id="IPR020846">
    <property type="entry name" value="MFS_dom"/>
</dbReference>
<evidence type="ECO:0000256" key="4">
    <source>
        <dbReference type="ARBA" id="ARBA00023136"/>
    </source>
</evidence>
<reference evidence="8 9" key="1">
    <citation type="submission" date="2019-06" db="EMBL/GenBank/DDBJ databases">
        <authorList>
            <person name="Palmer J.M."/>
        </authorList>
    </citation>
    <scope>NUCLEOTIDE SEQUENCE [LARGE SCALE GENOMIC DNA]</scope>
    <source>
        <strain evidence="8 9">TWF703</strain>
    </source>
</reference>
<dbReference type="PANTHER" id="PTHR23501:SF195">
    <property type="entry name" value="PEP5"/>
    <property type="match status" value="1"/>
</dbReference>
<evidence type="ECO:0000256" key="5">
    <source>
        <dbReference type="SAM" id="MobiDB-lite"/>
    </source>
</evidence>
<feature type="domain" description="Major facilitator superfamily (MFS) profile" evidence="7">
    <location>
        <begin position="41"/>
        <end position="154"/>
    </location>
</feature>
<dbReference type="PANTHER" id="PTHR23501">
    <property type="entry name" value="MAJOR FACILITATOR SUPERFAMILY"/>
    <property type="match status" value="1"/>
</dbReference>
<dbReference type="InterPro" id="IPR005829">
    <property type="entry name" value="Sugar_transporter_CS"/>
</dbReference>
<feature type="transmembrane region" description="Helical" evidence="6">
    <location>
        <begin position="108"/>
        <end position="126"/>
    </location>
</feature>
<dbReference type="PROSITE" id="PS00216">
    <property type="entry name" value="SUGAR_TRANSPORT_1"/>
    <property type="match status" value="1"/>
</dbReference>
<comment type="subcellular location">
    <subcellularLocation>
        <location evidence="1">Membrane</location>
        <topology evidence="1">Multi-pass membrane protein</topology>
    </subcellularLocation>
</comment>
<name>A0A7C8K0Y1_ORBOL</name>
<dbReference type="EMBL" id="WIQZ01000006">
    <property type="protein sequence ID" value="KAF3144685.1"/>
    <property type="molecule type" value="Genomic_DNA"/>
</dbReference>
<evidence type="ECO:0000256" key="6">
    <source>
        <dbReference type="SAM" id="Phobius"/>
    </source>
</evidence>
<evidence type="ECO:0000256" key="2">
    <source>
        <dbReference type="ARBA" id="ARBA00022692"/>
    </source>
</evidence>
<keyword evidence="3 6" id="KW-1133">Transmembrane helix</keyword>
<sequence length="154" mass="16688">MEEKKESQQIEFSKGGNAGDTENQHPDDDAEEFHWNLPIFLNLLALFACYFSSTWALIVPSASIPFIVARFPQQARIAAWIAASVSILNCVLQAFMGELSDILGRKPFLITGMLFGTAGTLISSRANDLEMVIAGQVLNGVGLTLGYLAIPLVA</sequence>
<feature type="transmembrane region" description="Helical" evidence="6">
    <location>
        <begin position="132"/>
        <end position="153"/>
    </location>
</feature>
<evidence type="ECO:0000313" key="9">
    <source>
        <dbReference type="Proteomes" id="UP000480548"/>
    </source>
</evidence>
<accession>A0A7C8K0Y1</accession>
<feature type="transmembrane region" description="Helical" evidence="6">
    <location>
        <begin position="77"/>
        <end position="96"/>
    </location>
</feature>
<proteinExistence type="predicted"/>
<keyword evidence="4 6" id="KW-0472">Membrane</keyword>
<protein>
    <recommendedName>
        <fullName evidence="7">Major facilitator superfamily (MFS) profile domain-containing protein</fullName>
    </recommendedName>
</protein>
<dbReference type="AlphaFoldDB" id="A0A7C8K0Y1"/>
<dbReference type="InterPro" id="IPR011701">
    <property type="entry name" value="MFS"/>
</dbReference>
<comment type="caution">
    <text evidence="8">The sequence shown here is derived from an EMBL/GenBank/DDBJ whole genome shotgun (WGS) entry which is preliminary data.</text>
</comment>
<feature type="region of interest" description="Disordered" evidence="5">
    <location>
        <begin position="1"/>
        <end position="27"/>
    </location>
</feature>
<dbReference type="Pfam" id="PF07690">
    <property type="entry name" value="MFS_1"/>
    <property type="match status" value="1"/>
</dbReference>
<evidence type="ECO:0000256" key="3">
    <source>
        <dbReference type="ARBA" id="ARBA00022989"/>
    </source>
</evidence>
<evidence type="ECO:0000259" key="7">
    <source>
        <dbReference type="PROSITE" id="PS50850"/>
    </source>
</evidence>
<dbReference type="GO" id="GO:0005886">
    <property type="term" value="C:plasma membrane"/>
    <property type="evidence" value="ECO:0007669"/>
    <property type="project" value="TreeGrafter"/>
</dbReference>
<evidence type="ECO:0000256" key="1">
    <source>
        <dbReference type="ARBA" id="ARBA00004141"/>
    </source>
</evidence>
<keyword evidence="2 6" id="KW-0812">Transmembrane</keyword>
<organism evidence="8 9">
    <name type="scientific">Orbilia oligospora</name>
    <name type="common">Nematode-trapping fungus</name>
    <name type="synonym">Arthrobotrys oligospora</name>
    <dbReference type="NCBI Taxonomy" id="2813651"/>
    <lineage>
        <taxon>Eukaryota</taxon>
        <taxon>Fungi</taxon>
        <taxon>Dikarya</taxon>
        <taxon>Ascomycota</taxon>
        <taxon>Pezizomycotina</taxon>
        <taxon>Orbiliomycetes</taxon>
        <taxon>Orbiliales</taxon>
        <taxon>Orbiliaceae</taxon>
        <taxon>Orbilia</taxon>
    </lineage>
</organism>
<dbReference type="SUPFAM" id="SSF103473">
    <property type="entry name" value="MFS general substrate transporter"/>
    <property type="match status" value="1"/>
</dbReference>
<dbReference type="PROSITE" id="PS50850">
    <property type="entry name" value="MFS"/>
    <property type="match status" value="1"/>
</dbReference>